<evidence type="ECO:0000256" key="3">
    <source>
        <dbReference type="PROSITE-ProRule" id="PRU00409"/>
    </source>
</evidence>
<dbReference type="InterPro" id="IPR036856">
    <property type="entry name" value="Ald_Oxase/Xan_DH_a/b_sf"/>
</dbReference>
<dbReference type="SMART" id="SM01008">
    <property type="entry name" value="Ald_Xan_dh_C"/>
    <property type="match status" value="1"/>
</dbReference>
<dbReference type="Pfam" id="PF02738">
    <property type="entry name" value="MoCoBD_1"/>
    <property type="match status" value="1"/>
</dbReference>
<dbReference type="GO" id="GO:0016491">
    <property type="term" value="F:oxidoreductase activity"/>
    <property type="evidence" value="ECO:0007669"/>
    <property type="project" value="UniProtKB-KW"/>
</dbReference>
<evidence type="ECO:0000256" key="1">
    <source>
        <dbReference type="ARBA" id="ARBA00022505"/>
    </source>
</evidence>
<keyword evidence="2" id="KW-0560">Oxidoreductase</keyword>
<dbReference type="InterPro" id="IPR046867">
    <property type="entry name" value="AldOxase/xan_DH_MoCoBD2"/>
</dbReference>
<dbReference type="Proteomes" id="UP001229244">
    <property type="component" value="Unassembled WGS sequence"/>
</dbReference>
<name>A0AAE3VPP7_9HYPH</name>
<dbReference type="RefSeq" id="WP_306885834.1">
    <property type="nucleotide sequence ID" value="NZ_JAUSUL010000002.1"/>
</dbReference>
<dbReference type="GO" id="GO:0005506">
    <property type="term" value="F:iron ion binding"/>
    <property type="evidence" value="ECO:0007669"/>
    <property type="project" value="InterPro"/>
</dbReference>
<dbReference type="Gene3D" id="3.90.1170.50">
    <property type="entry name" value="Aldehyde oxidase/xanthine dehydrogenase, a/b hammerhead"/>
    <property type="match status" value="1"/>
</dbReference>
<dbReference type="InterPro" id="IPR016208">
    <property type="entry name" value="Ald_Oxase/xanthine_DH-like"/>
</dbReference>
<dbReference type="PANTHER" id="PTHR11908">
    <property type="entry name" value="XANTHINE DEHYDROGENASE"/>
    <property type="match status" value="1"/>
</dbReference>
<dbReference type="InterPro" id="IPR037165">
    <property type="entry name" value="AldOxase/xan_DH_Mopterin-bd_sf"/>
</dbReference>
<evidence type="ECO:0000256" key="2">
    <source>
        <dbReference type="ARBA" id="ARBA00023002"/>
    </source>
</evidence>
<dbReference type="InterPro" id="IPR008274">
    <property type="entry name" value="AldOxase/xan_DH_MoCoBD1"/>
</dbReference>
<keyword evidence="3" id="KW-0547">Nucleotide-binding</keyword>
<dbReference type="InterPro" id="IPR000674">
    <property type="entry name" value="Ald_Oxase/Xan_DH_a/b"/>
</dbReference>
<dbReference type="PROSITE" id="PS50975">
    <property type="entry name" value="ATP_GRASP"/>
    <property type="match status" value="1"/>
</dbReference>
<reference evidence="5" key="1">
    <citation type="submission" date="2023-07" db="EMBL/GenBank/DDBJ databases">
        <title>Genomic Encyclopedia of Type Strains, Phase IV (KMG-IV): sequencing the most valuable type-strain genomes for metagenomic binning, comparative biology and taxonomic classification.</title>
        <authorList>
            <person name="Goeker M."/>
        </authorList>
    </citation>
    <scope>NUCLEOTIDE SEQUENCE</scope>
    <source>
        <strain evidence="5">DSM 21202</strain>
    </source>
</reference>
<dbReference type="SUPFAM" id="SSF56003">
    <property type="entry name" value="Molybdenum cofactor-binding domain"/>
    <property type="match status" value="1"/>
</dbReference>
<dbReference type="AlphaFoldDB" id="A0AAE3VPP7"/>
<protein>
    <submittedName>
        <fullName evidence="5">CO/xanthine dehydrogenase Mo-binding subunit</fullName>
    </submittedName>
</protein>
<dbReference type="SUPFAM" id="SSF54665">
    <property type="entry name" value="CO dehydrogenase molybdoprotein N-domain-like"/>
    <property type="match status" value="1"/>
</dbReference>
<dbReference type="InterPro" id="IPR011761">
    <property type="entry name" value="ATP-grasp"/>
</dbReference>
<comment type="caution">
    <text evidence="5">The sequence shown here is derived from an EMBL/GenBank/DDBJ whole genome shotgun (WGS) entry which is preliminary data.</text>
</comment>
<accession>A0AAE3VPP7</accession>
<dbReference type="PANTHER" id="PTHR11908:SF132">
    <property type="entry name" value="ALDEHYDE OXIDASE 1-RELATED"/>
    <property type="match status" value="1"/>
</dbReference>
<dbReference type="Pfam" id="PF01315">
    <property type="entry name" value="Ald_Xan_dh_C"/>
    <property type="match status" value="1"/>
</dbReference>
<dbReference type="GO" id="GO:0005524">
    <property type="term" value="F:ATP binding"/>
    <property type="evidence" value="ECO:0007669"/>
    <property type="project" value="UniProtKB-UniRule"/>
</dbReference>
<evidence type="ECO:0000313" key="5">
    <source>
        <dbReference type="EMBL" id="MDQ0316007.1"/>
    </source>
</evidence>
<dbReference type="EMBL" id="JAUSUL010000002">
    <property type="protein sequence ID" value="MDQ0316007.1"/>
    <property type="molecule type" value="Genomic_DNA"/>
</dbReference>
<dbReference type="Pfam" id="PF20256">
    <property type="entry name" value="MoCoBD_2"/>
    <property type="match status" value="1"/>
</dbReference>
<gene>
    <name evidence="5" type="ORF">J2S73_002464</name>
</gene>
<sequence length="769" mass="79752">MRHLGRPLTRLESGPLVAGRGWFVSGIALPDQLALRVIRSPYPHARITDLQLDAARAVPGVVAVWTSDDLGDVGPIGYRVDTGDDLAAFRQPILARDVARYVGEPVAVVIADTPAIAEDAAERVEIGADLLDVAVDSSVPHGPDTVPGSLAAVVDKGYGDVDAAFSRADVIVELDLAIARQAAMPLETRGLVAKWDGARDVLEVYGAAKLPHIDRDLLAGLVGRPASRIFLYEGHVGGSFGVRGEIGPEDVLVCLAALRLGRPVGWVEDRREHILAASPGRAQRHLARVAAGDDGRLLAIDVNFQLDQGAYLRPDALTAADLTAAMLPGPYELPAYRVRGEVLLTNKTPLGPCRGGGVAEAAFVRERLMDAVADRLGIDPTELRARNLIPRDAMPFKRPMTVLDWPVVYDSGDYAGLLERAAETLGIDALHRRLAARRAKGELVGLGLSIVVEPSAGGGGDGVRITIDDTGTVEVVTGAADIGQGVETVIAQIVADILAVPYTDVRVVHGRTDWIGFGQGARGNRTTVMTGTAAQQAAEKVREKALAAAAALIGVSAERLMLEAGEVRAIDHSDAPGLPIGAVARALRPERVAALGPDLAPDDGAGLSGEAWVTLDGPTYPYAVHAAVVAVDEDTGAATVERYLVAADVGNAINPRLIEGQLSGGAAHGIGGALSEELAYSPGGEPLAMTLSDYVLPTADQIPDIECLIADDAPSPLTPLGMKGCGGLGTSGAGAAIAAAIDAAIGQPGAITELPVTPARLRAILRGVG</sequence>
<organism evidence="5 6">
    <name type="scientific">Amorphus orientalis</name>
    <dbReference type="NCBI Taxonomy" id="649198"/>
    <lineage>
        <taxon>Bacteria</taxon>
        <taxon>Pseudomonadati</taxon>
        <taxon>Pseudomonadota</taxon>
        <taxon>Alphaproteobacteria</taxon>
        <taxon>Hyphomicrobiales</taxon>
        <taxon>Amorphaceae</taxon>
        <taxon>Amorphus</taxon>
    </lineage>
</organism>
<evidence type="ECO:0000259" key="4">
    <source>
        <dbReference type="PROSITE" id="PS50975"/>
    </source>
</evidence>
<keyword evidence="6" id="KW-1185">Reference proteome</keyword>
<keyword evidence="1" id="KW-0500">Molybdenum</keyword>
<proteinExistence type="predicted"/>
<evidence type="ECO:0000313" key="6">
    <source>
        <dbReference type="Proteomes" id="UP001229244"/>
    </source>
</evidence>
<feature type="domain" description="ATP-grasp" evidence="4">
    <location>
        <begin position="419"/>
        <end position="608"/>
    </location>
</feature>
<dbReference type="Gene3D" id="3.30.365.10">
    <property type="entry name" value="Aldehyde oxidase/xanthine dehydrogenase, molybdopterin binding domain"/>
    <property type="match status" value="4"/>
</dbReference>
<keyword evidence="3" id="KW-0067">ATP-binding</keyword>